<dbReference type="Proteomes" id="UP000695562">
    <property type="component" value="Unassembled WGS sequence"/>
</dbReference>
<dbReference type="GO" id="GO:0005829">
    <property type="term" value="C:cytosol"/>
    <property type="evidence" value="ECO:0007669"/>
    <property type="project" value="TreeGrafter"/>
</dbReference>
<accession>A0A8J4PKR1</accession>
<dbReference type="AlphaFoldDB" id="A0A8J4PKR1"/>
<dbReference type="GO" id="GO:0008782">
    <property type="term" value="F:adenosylhomocysteine nucleosidase activity"/>
    <property type="evidence" value="ECO:0007669"/>
    <property type="project" value="TreeGrafter"/>
</dbReference>
<comment type="caution">
    <text evidence="1">The sequence shown here is derived from an EMBL/GenBank/DDBJ whole genome shotgun (WGS) entry which is preliminary data.</text>
</comment>
<dbReference type="SUPFAM" id="SSF53167">
    <property type="entry name" value="Purine and uridine phosphorylases"/>
    <property type="match status" value="1"/>
</dbReference>
<dbReference type="Gene3D" id="3.40.50.1580">
    <property type="entry name" value="Nucleoside phosphorylase domain"/>
    <property type="match status" value="1"/>
</dbReference>
<keyword evidence="2" id="KW-1185">Reference proteome</keyword>
<dbReference type="GO" id="GO:0019284">
    <property type="term" value="P:L-methionine salvage from S-adenosylmethionine"/>
    <property type="evidence" value="ECO:0007669"/>
    <property type="project" value="TreeGrafter"/>
</dbReference>
<evidence type="ECO:0000313" key="2">
    <source>
        <dbReference type="Proteomes" id="UP000695562"/>
    </source>
</evidence>
<sequence length="399" mass="45506">MNHCVCILHSSHTEVFSTISIFENNSVIKFSDVKQSSDFAYREGTLEIKNNNESDNTVSLSIRVILSFPSNQTSGEIVLNTSHVLDTFKPSLAILVGTCSGYKDNETPISRGDIIVAQSAFNYQTGINTNDGLQFTLNDCIQANKSLLSALKLTDHSKSDWINYPSIEVSTTYKREWLLRAFFEYQDHKDNLAKSVWLREQSFDIKKTPARNTVVQEMFGNNQYDNEKNVLVKDGLLEEDENGIPNISDKGFEKIEVLLNRYGNYPYNLFKEIKPNIHFGQFGCGSALEQQYEVKDKKRISFAFKQCREKSNGIIAIDRDTHSFYLTASNHKGISFISIKSVLDYADGDTNQNNNYIDYCNQVSSSFALHTIKSHSFENIDIKRSKYSSTLFYNQNTWI</sequence>
<protein>
    <recommendedName>
        <fullName evidence="3">Nucleoside phosphorylase domain-containing protein</fullName>
    </recommendedName>
</protein>
<name>A0A8J4PKR1_9MYCE</name>
<reference evidence="1" key="1">
    <citation type="submission" date="2020-01" db="EMBL/GenBank/DDBJ databases">
        <title>Development of genomics and gene disruption for Polysphondylium violaceum indicates a role for the polyketide synthase stlB in stalk morphogenesis.</title>
        <authorList>
            <person name="Narita B."/>
            <person name="Kawabe Y."/>
            <person name="Kin K."/>
            <person name="Saito T."/>
            <person name="Gibbs R."/>
            <person name="Kuspa A."/>
            <person name="Muzny D."/>
            <person name="Queller D."/>
            <person name="Richards S."/>
            <person name="Strassman J."/>
            <person name="Sucgang R."/>
            <person name="Worley K."/>
            <person name="Schaap P."/>
        </authorList>
    </citation>
    <scope>NUCLEOTIDE SEQUENCE</scope>
    <source>
        <strain evidence="1">QSvi11</strain>
    </source>
</reference>
<dbReference type="GO" id="GO:0008930">
    <property type="term" value="F:methylthioadenosine nucleosidase activity"/>
    <property type="evidence" value="ECO:0007669"/>
    <property type="project" value="TreeGrafter"/>
</dbReference>
<dbReference type="PANTHER" id="PTHR46832">
    <property type="entry name" value="5'-METHYLTHIOADENOSINE/S-ADENOSYLHOMOCYSTEINE NUCLEOSIDASE"/>
    <property type="match status" value="1"/>
</dbReference>
<dbReference type="GO" id="GO:0009116">
    <property type="term" value="P:nucleoside metabolic process"/>
    <property type="evidence" value="ECO:0007669"/>
    <property type="project" value="InterPro"/>
</dbReference>
<evidence type="ECO:0008006" key="3">
    <source>
        <dbReference type="Google" id="ProtNLM"/>
    </source>
</evidence>
<gene>
    <name evidence="1" type="ORF">CYY_010005</name>
</gene>
<evidence type="ECO:0000313" key="1">
    <source>
        <dbReference type="EMBL" id="KAF2068673.1"/>
    </source>
</evidence>
<proteinExistence type="predicted"/>
<organism evidence="1 2">
    <name type="scientific">Polysphondylium violaceum</name>
    <dbReference type="NCBI Taxonomy" id="133409"/>
    <lineage>
        <taxon>Eukaryota</taxon>
        <taxon>Amoebozoa</taxon>
        <taxon>Evosea</taxon>
        <taxon>Eumycetozoa</taxon>
        <taxon>Dictyostelia</taxon>
        <taxon>Dictyosteliales</taxon>
        <taxon>Dictyosteliaceae</taxon>
        <taxon>Polysphondylium</taxon>
    </lineage>
</organism>
<dbReference type="PANTHER" id="PTHR46832:SF1">
    <property type="entry name" value="5'-METHYLTHIOADENOSINE_S-ADENOSYLHOMOCYSTEINE NUCLEOSIDASE"/>
    <property type="match status" value="1"/>
</dbReference>
<dbReference type="EMBL" id="AJWJ01000882">
    <property type="protein sequence ID" value="KAF2068673.1"/>
    <property type="molecule type" value="Genomic_DNA"/>
</dbReference>
<dbReference type="InterPro" id="IPR035994">
    <property type="entry name" value="Nucleoside_phosphorylase_sf"/>
</dbReference>